<evidence type="ECO:0000313" key="7">
    <source>
        <dbReference type="Proteomes" id="UP001172457"/>
    </source>
</evidence>
<gene>
    <name evidence="6" type="ORF">OSB04_030882</name>
</gene>
<dbReference type="GO" id="GO:0008270">
    <property type="term" value="F:zinc ion binding"/>
    <property type="evidence" value="ECO:0007669"/>
    <property type="project" value="UniProtKB-KW"/>
</dbReference>
<keyword evidence="7" id="KW-1185">Reference proteome</keyword>
<dbReference type="PANTHER" id="PTHR33248">
    <property type="entry name" value="ZINC ION-BINDING PROTEIN"/>
    <property type="match status" value="1"/>
</dbReference>
<dbReference type="PROSITE" id="PS51999">
    <property type="entry name" value="ZF_GRF"/>
    <property type="match status" value="1"/>
</dbReference>
<feature type="domain" description="GRF-type" evidence="5">
    <location>
        <begin position="4"/>
        <end position="51"/>
    </location>
</feature>
<dbReference type="Pfam" id="PF06839">
    <property type="entry name" value="Zn_ribbon_GRF"/>
    <property type="match status" value="1"/>
</dbReference>
<accession>A0AA38S9M8</accession>
<dbReference type="Proteomes" id="UP001172457">
    <property type="component" value="Chromosome 8"/>
</dbReference>
<evidence type="ECO:0000259" key="5">
    <source>
        <dbReference type="PROSITE" id="PS51999"/>
    </source>
</evidence>
<organism evidence="6 7">
    <name type="scientific">Centaurea solstitialis</name>
    <name type="common">yellow star-thistle</name>
    <dbReference type="NCBI Taxonomy" id="347529"/>
    <lineage>
        <taxon>Eukaryota</taxon>
        <taxon>Viridiplantae</taxon>
        <taxon>Streptophyta</taxon>
        <taxon>Embryophyta</taxon>
        <taxon>Tracheophyta</taxon>
        <taxon>Spermatophyta</taxon>
        <taxon>Magnoliopsida</taxon>
        <taxon>eudicotyledons</taxon>
        <taxon>Gunneridae</taxon>
        <taxon>Pentapetalae</taxon>
        <taxon>asterids</taxon>
        <taxon>campanulids</taxon>
        <taxon>Asterales</taxon>
        <taxon>Asteraceae</taxon>
        <taxon>Carduoideae</taxon>
        <taxon>Cardueae</taxon>
        <taxon>Centaureinae</taxon>
        <taxon>Centaurea</taxon>
    </lineage>
</organism>
<dbReference type="InterPro" id="IPR010666">
    <property type="entry name" value="Znf_GRF"/>
</dbReference>
<proteinExistence type="predicted"/>
<evidence type="ECO:0000256" key="3">
    <source>
        <dbReference type="ARBA" id="ARBA00022833"/>
    </source>
</evidence>
<keyword evidence="1" id="KW-0479">Metal-binding</keyword>
<evidence type="ECO:0000256" key="2">
    <source>
        <dbReference type="ARBA" id="ARBA00022771"/>
    </source>
</evidence>
<sequence>MVICPCGADAMIRTSWTTSNPGRRFYCCSRTVSVQLGKVRSCGFICWMEQPLDSRSIDIVRGLLRSKKNIEEAYALGVEESHKLKIILAFSWISF</sequence>
<evidence type="ECO:0000313" key="6">
    <source>
        <dbReference type="EMBL" id="KAJ9538149.1"/>
    </source>
</evidence>
<name>A0AA38S9M8_9ASTR</name>
<evidence type="ECO:0000256" key="4">
    <source>
        <dbReference type="PROSITE-ProRule" id="PRU01343"/>
    </source>
</evidence>
<keyword evidence="3" id="KW-0862">Zinc</keyword>
<dbReference type="EMBL" id="JARYMX010000008">
    <property type="protein sequence ID" value="KAJ9538149.1"/>
    <property type="molecule type" value="Genomic_DNA"/>
</dbReference>
<feature type="non-terminal residue" evidence="6">
    <location>
        <position position="95"/>
    </location>
</feature>
<reference evidence="6" key="1">
    <citation type="submission" date="2023-03" db="EMBL/GenBank/DDBJ databases">
        <title>Chromosome-scale reference genome and RAD-based genetic map of yellow starthistle (Centaurea solstitialis) reveal putative structural variation and QTLs associated with invader traits.</title>
        <authorList>
            <person name="Reatini B."/>
            <person name="Cang F.A."/>
            <person name="Jiang Q."/>
            <person name="Mckibben M.T.W."/>
            <person name="Barker M.S."/>
            <person name="Rieseberg L.H."/>
            <person name="Dlugosch K.M."/>
        </authorList>
    </citation>
    <scope>NUCLEOTIDE SEQUENCE</scope>
    <source>
        <strain evidence="6">CAN-66</strain>
        <tissue evidence="6">Leaf</tissue>
    </source>
</reference>
<protein>
    <recommendedName>
        <fullName evidence="5">GRF-type domain-containing protein</fullName>
    </recommendedName>
</protein>
<dbReference type="AlphaFoldDB" id="A0AA38S9M8"/>
<evidence type="ECO:0000256" key="1">
    <source>
        <dbReference type="ARBA" id="ARBA00022723"/>
    </source>
</evidence>
<keyword evidence="2 4" id="KW-0863">Zinc-finger</keyword>
<comment type="caution">
    <text evidence="6">The sequence shown here is derived from an EMBL/GenBank/DDBJ whole genome shotgun (WGS) entry which is preliminary data.</text>
</comment>